<sequence>MKKLMNKRKRHGKSNPLISPRVRLRKSKPLTNKYSPEEIYNKISECELNWVFMELREPDNKFIIFYIRKDVVTPTSITGKRIFLPIPPGRTDYGTVEFSDSRIETVLCFEPEENNIAENVVIACISGRGGGVSGPNGMTSLRNTLRTRLATLGVPSNNIFQISWNKNRDSDPFGAPLMSDLKKEINSRNNKPSYIAIIGHSFGGWAASKLSRVTAVKPDFIGLIDPVYGASNIMSPNAVPIGSKVINWYQKNGINGGEPCTGIGSIPCTSPQNGISCGYQNVPGAQNINEVYLKTWSGAIRSVNCLVPKKVVKLKASHIDIDDDEWIHRQIFDQISSDIKNLIKSKKARRK</sequence>
<organism evidence="1 2">
    <name type="scientific">Paenibacillus anseongense</name>
    <dbReference type="NCBI Taxonomy" id="2682845"/>
    <lineage>
        <taxon>Bacteria</taxon>
        <taxon>Bacillati</taxon>
        <taxon>Bacillota</taxon>
        <taxon>Bacilli</taxon>
        <taxon>Bacillales</taxon>
        <taxon>Paenibacillaceae</taxon>
        <taxon>Paenibacillus</taxon>
    </lineage>
</organism>
<gene>
    <name evidence="1" type="ORF">GON05_33065</name>
</gene>
<evidence type="ECO:0000313" key="1">
    <source>
        <dbReference type="EMBL" id="MVQ39432.1"/>
    </source>
</evidence>
<name>A0ABW9UGW3_9BACL</name>
<dbReference type="RefSeq" id="WP_157325520.1">
    <property type="nucleotide sequence ID" value="NZ_WSEM01000034.1"/>
</dbReference>
<evidence type="ECO:0008006" key="3">
    <source>
        <dbReference type="Google" id="ProtNLM"/>
    </source>
</evidence>
<comment type="caution">
    <text evidence="1">The sequence shown here is derived from an EMBL/GenBank/DDBJ whole genome shotgun (WGS) entry which is preliminary data.</text>
</comment>
<evidence type="ECO:0000313" key="2">
    <source>
        <dbReference type="Proteomes" id="UP000467637"/>
    </source>
</evidence>
<proteinExistence type="predicted"/>
<dbReference type="Proteomes" id="UP000467637">
    <property type="component" value="Unassembled WGS sequence"/>
</dbReference>
<dbReference type="SUPFAM" id="SSF53474">
    <property type="entry name" value="alpha/beta-Hydrolases"/>
    <property type="match status" value="1"/>
</dbReference>
<accession>A0ABW9UGW3</accession>
<reference evidence="1 2" key="1">
    <citation type="submission" date="2019-12" db="EMBL/GenBank/DDBJ databases">
        <authorList>
            <person name="Huq M.A."/>
        </authorList>
    </citation>
    <scope>NUCLEOTIDE SEQUENCE [LARGE SCALE GENOMIC DNA]</scope>
    <source>
        <strain evidence="1 2">MAH-34</strain>
    </source>
</reference>
<dbReference type="EMBL" id="WSEM01000034">
    <property type="protein sequence ID" value="MVQ39432.1"/>
    <property type="molecule type" value="Genomic_DNA"/>
</dbReference>
<keyword evidence="2" id="KW-1185">Reference proteome</keyword>
<protein>
    <recommendedName>
        <fullName evidence="3">Alpha/beta hydrolase</fullName>
    </recommendedName>
</protein>
<dbReference type="InterPro" id="IPR029058">
    <property type="entry name" value="AB_hydrolase_fold"/>
</dbReference>